<reference evidence="1 2" key="1">
    <citation type="submission" date="2018-09" db="EMBL/GenBank/DDBJ databases">
        <title>Novel species of Cryobacterium.</title>
        <authorList>
            <person name="Liu Q."/>
            <person name="Xin Y.-H."/>
        </authorList>
    </citation>
    <scope>NUCLEOTIDE SEQUENCE [LARGE SCALE GENOMIC DNA]</scope>
    <source>
        <strain evidence="1 2">Hh39</strain>
    </source>
</reference>
<keyword evidence="2" id="KW-1185">Reference proteome</keyword>
<proteinExistence type="predicted"/>
<dbReference type="RefSeq" id="WP_119974897.1">
    <property type="nucleotide sequence ID" value="NZ_JBHSQA010000012.1"/>
</dbReference>
<dbReference type="Proteomes" id="UP000272015">
    <property type="component" value="Unassembled WGS sequence"/>
</dbReference>
<protein>
    <submittedName>
        <fullName evidence="1">Uncharacterized protein</fullName>
    </submittedName>
</protein>
<dbReference type="EMBL" id="QZVS01000085">
    <property type="protein sequence ID" value="RJT88089.1"/>
    <property type="molecule type" value="Genomic_DNA"/>
</dbReference>
<accession>A0A3A5MJI8</accession>
<gene>
    <name evidence="1" type="ORF">D6T64_11915</name>
</gene>
<name>A0A3A5MJI8_9MICO</name>
<dbReference type="OrthoDB" id="4311770at2"/>
<comment type="caution">
    <text evidence="1">The sequence shown here is derived from an EMBL/GenBank/DDBJ whole genome shotgun (WGS) entry which is preliminary data.</text>
</comment>
<evidence type="ECO:0000313" key="2">
    <source>
        <dbReference type="Proteomes" id="UP000272015"/>
    </source>
</evidence>
<dbReference type="AlphaFoldDB" id="A0A3A5MJI8"/>
<evidence type="ECO:0000313" key="1">
    <source>
        <dbReference type="EMBL" id="RJT88089.1"/>
    </source>
</evidence>
<organism evidence="1 2">
    <name type="scientific">Cryobacterium melibiosiphilum</name>
    <dbReference type="NCBI Taxonomy" id="995039"/>
    <lineage>
        <taxon>Bacteria</taxon>
        <taxon>Bacillati</taxon>
        <taxon>Actinomycetota</taxon>
        <taxon>Actinomycetes</taxon>
        <taxon>Micrococcales</taxon>
        <taxon>Microbacteriaceae</taxon>
        <taxon>Cryobacterium</taxon>
    </lineage>
</organism>
<sequence>MSTEQRDKDLTERRAVRYPNRCNPNTEFTLGWDAGHAAIDSTDPERLRAVRMIHQKEQFGDCVEDGERFPCKTIQVLDWVPAEKVMGDE</sequence>